<dbReference type="PANTHER" id="PTHR43712:SF2">
    <property type="entry name" value="O-METHYLTRANSFERASE CICE"/>
    <property type="match status" value="1"/>
</dbReference>
<dbReference type="EMBL" id="VDFW01000016">
    <property type="protein sequence ID" value="TNC24221.1"/>
    <property type="molecule type" value="Genomic_DNA"/>
</dbReference>
<dbReference type="Proteomes" id="UP000305546">
    <property type="component" value="Unassembled WGS sequence"/>
</dbReference>
<evidence type="ECO:0000256" key="1">
    <source>
        <dbReference type="ARBA" id="ARBA00022603"/>
    </source>
</evidence>
<dbReference type="Gene3D" id="1.10.287.1350">
    <property type="match status" value="1"/>
</dbReference>
<comment type="caution">
    <text evidence="6">The sequence shown here is derived from an EMBL/GenBank/DDBJ whole genome shotgun (WGS) entry which is preliminary data.</text>
</comment>
<dbReference type="InterPro" id="IPR029063">
    <property type="entry name" value="SAM-dependent_MTases_sf"/>
</dbReference>
<evidence type="ECO:0000259" key="5">
    <source>
        <dbReference type="Pfam" id="PF08100"/>
    </source>
</evidence>
<dbReference type="Gene3D" id="1.10.10.10">
    <property type="entry name" value="Winged helix-like DNA-binding domain superfamily/Winged helix DNA-binding domain"/>
    <property type="match status" value="1"/>
</dbReference>
<dbReference type="InterPro" id="IPR036388">
    <property type="entry name" value="WH-like_DNA-bd_sf"/>
</dbReference>
<evidence type="ECO:0000313" key="7">
    <source>
        <dbReference type="Proteomes" id="UP000305546"/>
    </source>
</evidence>
<evidence type="ECO:0000313" key="6">
    <source>
        <dbReference type="EMBL" id="TNC24221.1"/>
    </source>
</evidence>
<dbReference type="InterPro" id="IPR012967">
    <property type="entry name" value="COMT_dimerisation"/>
</dbReference>
<dbReference type="InterPro" id="IPR036390">
    <property type="entry name" value="WH_DNA-bd_sf"/>
</dbReference>
<evidence type="ECO:0000256" key="2">
    <source>
        <dbReference type="ARBA" id="ARBA00022679"/>
    </source>
</evidence>
<dbReference type="GO" id="GO:0046983">
    <property type="term" value="F:protein dimerization activity"/>
    <property type="evidence" value="ECO:0007669"/>
    <property type="project" value="InterPro"/>
</dbReference>
<keyword evidence="1" id="KW-0489">Methyltransferase</keyword>
<sequence>MALRVAVTLGLPDRLRGRGASAGELAAELAVAPVALDLLLEHLAALGILEPADGGYRTTGYGANLCGDADNGLVNLLHLHAAGGRAELAFVELAHSIATGEAAYPRRYGQDFWADLAEHPRLRESFDEQMTHRFRDQIPRLVAGFAWSRFSTIVDVGGGRGSLLAAILAAHPGLTRPRRPLAT</sequence>
<dbReference type="OrthoDB" id="3804952at2"/>
<dbReference type="SUPFAM" id="SSF46785">
    <property type="entry name" value="Winged helix' DNA-binding domain"/>
    <property type="match status" value="1"/>
</dbReference>
<dbReference type="InterPro" id="IPR016461">
    <property type="entry name" value="COMT-like"/>
</dbReference>
<dbReference type="Gene3D" id="3.40.50.150">
    <property type="entry name" value="Vaccinia Virus protein VP39"/>
    <property type="match status" value="1"/>
</dbReference>
<dbReference type="Pfam" id="PF08100">
    <property type="entry name" value="Dimerisation"/>
    <property type="match status" value="1"/>
</dbReference>
<name>A0A5C4M148_9PSEU</name>
<reference evidence="6 7" key="1">
    <citation type="submission" date="2019-06" db="EMBL/GenBank/DDBJ databases">
        <title>Amycolatopsis alkalitolerans sp. nov., isolated from Gastrodia elata Blume.</title>
        <authorList>
            <person name="Narsing Rao M.P."/>
            <person name="Li W.J."/>
        </authorList>
    </citation>
    <scope>NUCLEOTIDE SEQUENCE [LARGE SCALE GENOMIC DNA]</scope>
    <source>
        <strain evidence="6 7">SYSUP0005</strain>
    </source>
</reference>
<gene>
    <name evidence="6" type="ORF">FG385_18925</name>
</gene>
<protein>
    <submittedName>
        <fullName evidence="6">Uncharacterized protein</fullName>
    </submittedName>
</protein>
<organism evidence="6 7">
    <name type="scientific">Amycolatopsis alkalitolerans</name>
    <dbReference type="NCBI Taxonomy" id="2547244"/>
    <lineage>
        <taxon>Bacteria</taxon>
        <taxon>Bacillati</taxon>
        <taxon>Actinomycetota</taxon>
        <taxon>Actinomycetes</taxon>
        <taxon>Pseudonocardiales</taxon>
        <taxon>Pseudonocardiaceae</taxon>
        <taxon>Amycolatopsis</taxon>
    </lineage>
</organism>
<proteinExistence type="predicted"/>
<dbReference type="PANTHER" id="PTHR43712">
    <property type="entry name" value="PUTATIVE (AFU_ORTHOLOGUE AFUA_4G14580)-RELATED"/>
    <property type="match status" value="1"/>
</dbReference>
<dbReference type="GO" id="GO:0032259">
    <property type="term" value="P:methylation"/>
    <property type="evidence" value="ECO:0007669"/>
    <property type="project" value="UniProtKB-KW"/>
</dbReference>
<keyword evidence="3" id="KW-0949">S-adenosyl-L-methionine</keyword>
<dbReference type="AlphaFoldDB" id="A0A5C4M148"/>
<keyword evidence="7" id="KW-1185">Reference proteome</keyword>
<keyword evidence="2" id="KW-0808">Transferase</keyword>
<dbReference type="SUPFAM" id="SSF53335">
    <property type="entry name" value="S-adenosyl-L-methionine-dependent methyltransferases"/>
    <property type="match status" value="1"/>
</dbReference>
<feature type="domain" description="O-methyltransferase C-terminal" evidence="4">
    <location>
        <begin position="90"/>
        <end position="174"/>
    </location>
</feature>
<dbReference type="PROSITE" id="PS51683">
    <property type="entry name" value="SAM_OMT_II"/>
    <property type="match status" value="1"/>
</dbReference>
<dbReference type="Pfam" id="PF00891">
    <property type="entry name" value="Methyltransf_2"/>
    <property type="match status" value="1"/>
</dbReference>
<accession>A0A5C4M148</accession>
<feature type="domain" description="O-methyltransferase dimerisation" evidence="5">
    <location>
        <begin position="1"/>
        <end position="60"/>
    </location>
</feature>
<dbReference type="GO" id="GO:0008171">
    <property type="term" value="F:O-methyltransferase activity"/>
    <property type="evidence" value="ECO:0007669"/>
    <property type="project" value="InterPro"/>
</dbReference>
<dbReference type="InterPro" id="IPR001077">
    <property type="entry name" value="COMT_C"/>
</dbReference>
<evidence type="ECO:0000259" key="4">
    <source>
        <dbReference type="Pfam" id="PF00891"/>
    </source>
</evidence>
<evidence type="ECO:0000256" key="3">
    <source>
        <dbReference type="ARBA" id="ARBA00022691"/>
    </source>
</evidence>